<dbReference type="Proteomes" id="UP001055072">
    <property type="component" value="Unassembled WGS sequence"/>
</dbReference>
<feature type="non-terminal residue" evidence="1">
    <location>
        <position position="135"/>
    </location>
</feature>
<reference evidence="1" key="1">
    <citation type="journal article" date="2021" name="Environ. Microbiol.">
        <title>Gene family expansions and transcriptome signatures uncover fungal adaptations to wood decay.</title>
        <authorList>
            <person name="Hage H."/>
            <person name="Miyauchi S."/>
            <person name="Viragh M."/>
            <person name="Drula E."/>
            <person name="Min B."/>
            <person name="Chaduli D."/>
            <person name="Navarro D."/>
            <person name="Favel A."/>
            <person name="Norest M."/>
            <person name="Lesage-Meessen L."/>
            <person name="Balint B."/>
            <person name="Merenyi Z."/>
            <person name="de Eugenio L."/>
            <person name="Morin E."/>
            <person name="Martinez A.T."/>
            <person name="Baldrian P."/>
            <person name="Stursova M."/>
            <person name="Martinez M.J."/>
            <person name="Novotny C."/>
            <person name="Magnuson J.K."/>
            <person name="Spatafora J.W."/>
            <person name="Maurice S."/>
            <person name="Pangilinan J."/>
            <person name="Andreopoulos W."/>
            <person name="LaButti K."/>
            <person name="Hundley H."/>
            <person name="Na H."/>
            <person name="Kuo A."/>
            <person name="Barry K."/>
            <person name="Lipzen A."/>
            <person name="Henrissat B."/>
            <person name="Riley R."/>
            <person name="Ahrendt S."/>
            <person name="Nagy L.G."/>
            <person name="Grigoriev I.V."/>
            <person name="Martin F."/>
            <person name="Rosso M.N."/>
        </authorList>
    </citation>
    <scope>NUCLEOTIDE SEQUENCE</scope>
    <source>
        <strain evidence="1">CBS 384.51</strain>
    </source>
</reference>
<gene>
    <name evidence="1" type="ORF">BDY19DRAFT_1051756</name>
</gene>
<evidence type="ECO:0000313" key="1">
    <source>
        <dbReference type="EMBL" id="KAI0083545.1"/>
    </source>
</evidence>
<organism evidence="1 2">
    <name type="scientific">Irpex rosettiformis</name>
    <dbReference type="NCBI Taxonomy" id="378272"/>
    <lineage>
        <taxon>Eukaryota</taxon>
        <taxon>Fungi</taxon>
        <taxon>Dikarya</taxon>
        <taxon>Basidiomycota</taxon>
        <taxon>Agaricomycotina</taxon>
        <taxon>Agaricomycetes</taxon>
        <taxon>Polyporales</taxon>
        <taxon>Irpicaceae</taxon>
        <taxon>Irpex</taxon>
    </lineage>
</organism>
<evidence type="ECO:0000313" key="2">
    <source>
        <dbReference type="Proteomes" id="UP001055072"/>
    </source>
</evidence>
<comment type="caution">
    <text evidence="1">The sequence shown here is derived from an EMBL/GenBank/DDBJ whole genome shotgun (WGS) entry which is preliminary data.</text>
</comment>
<protein>
    <submittedName>
        <fullName evidence="1">Uncharacterized protein</fullName>
    </submittedName>
</protein>
<sequence length="135" mass="14700">MFNRAAHVSANVVARRPQPVMVLQALPLPQAVTQQPYRRAATLPQSPLQETVIVGQPLVLPFTPAATAQVTTPVQLSPGLQLQQQIDGLTRGISTKLPSDMVYPSLGQVGEEAQRVSTFLDLYQSRARDDETLSK</sequence>
<accession>A0ACB8TNF8</accession>
<name>A0ACB8TNF8_9APHY</name>
<keyword evidence="2" id="KW-1185">Reference proteome</keyword>
<dbReference type="EMBL" id="MU274960">
    <property type="protein sequence ID" value="KAI0083545.1"/>
    <property type="molecule type" value="Genomic_DNA"/>
</dbReference>
<proteinExistence type="predicted"/>